<dbReference type="Proteomes" id="UP001214043">
    <property type="component" value="Chromosome"/>
</dbReference>
<organism evidence="3 4">
    <name type="scientific">Hyphococcus flavus</name>
    <dbReference type="NCBI Taxonomy" id="1866326"/>
    <lineage>
        <taxon>Bacteria</taxon>
        <taxon>Pseudomonadati</taxon>
        <taxon>Pseudomonadota</taxon>
        <taxon>Alphaproteobacteria</taxon>
        <taxon>Parvularculales</taxon>
        <taxon>Parvularculaceae</taxon>
        <taxon>Hyphococcus</taxon>
    </lineage>
</organism>
<keyword evidence="2" id="KW-1133">Transmembrane helix</keyword>
<reference evidence="3" key="1">
    <citation type="submission" date="2023-02" db="EMBL/GenBank/DDBJ databases">
        <title>Genome sequence of Hyphococcus flavus.</title>
        <authorList>
            <person name="Rong J.-C."/>
            <person name="Zhao Q."/>
            <person name="Yi M."/>
            <person name="Wu J.-Y."/>
        </authorList>
    </citation>
    <scope>NUCLEOTIDE SEQUENCE</scope>
    <source>
        <strain evidence="3">MCCC 1K03223</strain>
    </source>
</reference>
<feature type="region of interest" description="Disordered" evidence="1">
    <location>
        <begin position="1"/>
        <end position="21"/>
    </location>
</feature>
<accession>A0AAE9ZBT2</accession>
<evidence type="ECO:0000256" key="1">
    <source>
        <dbReference type="SAM" id="MobiDB-lite"/>
    </source>
</evidence>
<name>A0AAE9ZBT2_9PROT</name>
<evidence type="ECO:0000313" key="4">
    <source>
        <dbReference type="Proteomes" id="UP001214043"/>
    </source>
</evidence>
<dbReference type="AlphaFoldDB" id="A0AAE9ZBT2"/>
<keyword evidence="2" id="KW-0472">Membrane</keyword>
<evidence type="ECO:0000256" key="2">
    <source>
        <dbReference type="SAM" id="Phobius"/>
    </source>
</evidence>
<gene>
    <name evidence="3" type="ORF">PUV54_01310</name>
</gene>
<dbReference type="KEGG" id="hfl:PUV54_01310"/>
<proteinExistence type="predicted"/>
<feature type="transmembrane region" description="Helical" evidence="2">
    <location>
        <begin position="53"/>
        <end position="72"/>
    </location>
</feature>
<feature type="compositionally biased region" description="Basic and acidic residues" evidence="1">
    <location>
        <begin position="1"/>
        <end position="13"/>
    </location>
</feature>
<keyword evidence="4" id="KW-1185">Reference proteome</keyword>
<dbReference type="RefSeq" id="WP_274493711.1">
    <property type="nucleotide sequence ID" value="NZ_CP118166.1"/>
</dbReference>
<keyword evidence="2" id="KW-0812">Transmembrane</keyword>
<protein>
    <submittedName>
        <fullName evidence="3">Uncharacterized protein</fullName>
    </submittedName>
</protein>
<sequence length="342" mass="37797">MTDQDNKMNKPENPEAGDSYQVNPHYHELLVTHAAKAVIDEVEARNDRSRNMIITGLSAVIALLMAGGGFLVNELLDMRIETRVNTALERELSQARLGMDAARLSFQAAKIDIDKDFDDQEAVAAIEKMGVWYNDYVENEDLSAAERAASKAMISEPAIMLLDVFSDAGRLDLCLRLLEAAPRIFEEDPDGSFLFAVELADQTLSAPDAPQSWFDENSEQAVYYGLLKDQLKKLSYRSFPEVSVLTNAMLAYLADTSDTANVRGILEKYAQLNETDKASFDYKVEALLSGGFTYELDSSQGRLMRDRTVAMLGAVCPLDVIAQHCEALSASPLEVNEGMAEE</sequence>
<evidence type="ECO:0000313" key="3">
    <source>
        <dbReference type="EMBL" id="WDI31824.1"/>
    </source>
</evidence>
<dbReference type="EMBL" id="CP118166">
    <property type="protein sequence ID" value="WDI31824.1"/>
    <property type="molecule type" value="Genomic_DNA"/>
</dbReference>